<name>A0AAD3S3I2_NEPGR</name>
<protein>
    <submittedName>
        <fullName evidence="1">Uncharacterized protein</fullName>
    </submittedName>
</protein>
<reference evidence="1" key="1">
    <citation type="submission" date="2023-05" db="EMBL/GenBank/DDBJ databases">
        <title>Nepenthes gracilis genome sequencing.</title>
        <authorList>
            <person name="Fukushima K."/>
        </authorList>
    </citation>
    <scope>NUCLEOTIDE SEQUENCE</scope>
    <source>
        <strain evidence="1">SING2019-196</strain>
    </source>
</reference>
<evidence type="ECO:0000313" key="2">
    <source>
        <dbReference type="Proteomes" id="UP001279734"/>
    </source>
</evidence>
<organism evidence="1 2">
    <name type="scientific">Nepenthes gracilis</name>
    <name type="common">Slender pitcher plant</name>
    <dbReference type="NCBI Taxonomy" id="150966"/>
    <lineage>
        <taxon>Eukaryota</taxon>
        <taxon>Viridiplantae</taxon>
        <taxon>Streptophyta</taxon>
        <taxon>Embryophyta</taxon>
        <taxon>Tracheophyta</taxon>
        <taxon>Spermatophyta</taxon>
        <taxon>Magnoliopsida</taxon>
        <taxon>eudicotyledons</taxon>
        <taxon>Gunneridae</taxon>
        <taxon>Pentapetalae</taxon>
        <taxon>Caryophyllales</taxon>
        <taxon>Nepenthaceae</taxon>
        <taxon>Nepenthes</taxon>
    </lineage>
</organism>
<comment type="caution">
    <text evidence="1">The sequence shown here is derived from an EMBL/GenBank/DDBJ whole genome shotgun (WGS) entry which is preliminary data.</text>
</comment>
<accession>A0AAD3S3I2</accession>
<keyword evidence="2" id="KW-1185">Reference proteome</keyword>
<sequence length="149" mass="15771">MFGDANSGCCVSHRLPDSLNVALSESTLDEAEPKVEAECLASVKDSSSAGFESISHSSPDTDLNNLAHVMKVAPADAHRQLKPNVAEESHIIAADGIGLVDIPPSGPHDVIHDGSNLVPDFDYAWFAFKFGLLLVDLDGLMKVVDADGM</sequence>
<dbReference type="EMBL" id="BSYO01000004">
    <property type="protein sequence ID" value="GMH03542.1"/>
    <property type="molecule type" value="Genomic_DNA"/>
</dbReference>
<dbReference type="Proteomes" id="UP001279734">
    <property type="component" value="Unassembled WGS sequence"/>
</dbReference>
<evidence type="ECO:0000313" key="1">
    <source>
        <dbReference type="EMBL" id="GMH03542.1"/>
    </source>
</evidence>
<proteinExistence type="predicted"/>
<dbReference type="AlphaFoldDB" id="A0AAD3S3I2"/>
<gene>
    <name evidence="1" type="ORF">Nepgr_005381</name>
</gene>